<feature type="non-terminal residue" evidence="2">
    <location>
        <position position="40"/>
    </location>
</feature>
<organism evidence="2">
    <name type="scientific">marine sediment metagenome</name>
    <dbReference type="NCBI Taxonomy" id="412755"/>
    <lineage>
        <taxon>unclassified sequences</taxon>
        <taxon>metagenomes</taxon>
        <taxon>ecological metagenomes</taxon>
    </lineage>
</organism>
<dbReference type="EMBL" id="BARS01037203">
    <property type="protein sequence ID" value="GAG23662.1"/>
    <property type="molecule type" value="Genomic_DNA"/>
</dbReference>
<proteinExistence type="predicted"/>
<sequence length="40" mass="4366">MFELLEHFEQVAVRFSPVVLIVPGLVAVLLGLFVWLGGLG</sequence>
<reference evidence="2" key="1">
    <citation type="journal article" date="2014" name="Front. Microbiol.">
        <title>High frequency of phylogenetically diverse reductive dehalogenase-homologous genes in deep subseafloor sedimentary metagenomes.</title>
        <authorList>
            <person name="Kawai M."/>
            <person name="Futagami T."/>
            <person name="Toyoda A."/>
            <person name="Takaki Y."/>
            <person name="Nishi S."/>
            <person name="Hori S."/>
            <person name="Arai W."/>
            <person name="Tsubouchi T."/>
            <person name="Morono Y."/>
            <person name="Uchiyama I."/>
            <person name="Ito T."/>
            <person name="Fujiyama A."/>
            <person name="Inagaki F."/>
            <person name="Takami H."/>
        </authorList>
    </citation>
    <scope>NUCLEOTIDE SEQUENCE</scope>
    <source>
        <strain evidence="2">Expedition CK06-06</strain>
    </source>
</reference>
<name>X0WKA1_9ZZZZ</name>
<evidence type="ECO:0000256" key="1">
    <source>
        <dbReference type="SAM" id="Phobius"/>
    </source>
</evidence>
<protein>
    <submittedName>
        <fullName evidence="2">Uncharacterized protein</fullName>
    </submittedName>
</protein>
<keyword evidence="1" id="KW-0812">Transmembrane</keyword>
<comment type="caution">
    <text evidence="2">The sequence shown here is derived from an EMBL/GenBank/DDBJ whole genome shotgun (WGS) entry which is preliminary data.</text>
</comment>
<dbReference type="AlphaFoldDB" id="X0WKA1"/>
<feature type="transmembrane region" description="Helical" evidence="1">
    <location>
        <begin position="12"/>
        <end position="36"/>
    </location>
</feature>
<keyword evidence="1" id="KW-1133">Transmembrane helix</keyword>
<accession>X0WKA1</accession>
<evidence type="ECO:0000313" key="2">
    <source>
        <dbReference type="EMBL" id="GAG23662.1"/>
    </source>
</evidence>
<keyword evidence="1" id="KW-0472">Membrane</keyword>
<gene>
    <name evidence="2" type="ORF">S01H1_57073</name>
</gene>